<feature type="region of interest" description="Disordered" evidence="1">
    <location>
        <begin position="693"/>
        <end position="751"/>
    </location>
</feature>
<feature type="compositionally biased region" description="Basic and acidic residues" evidence="1">
    <location>
        <begin position="695"/>
        <end position="708"/>
    </location>
</feature>
<feature type="compositionally biased region" description="Polar residues" evidence="1">
    <location>
        <begin position="715"/>
        <end position="737"/>
    </location>
</feature>
<feature type="compositionally biased region" description="Basic and acidic residues" evidence="1">
    <location>
        <begin position="640"/>
        <end position="653"/>
    </location>
</feature>
<evidence type="ECO:0000313" key="2">
    <source>
        <dbReference type="EMBL" id="JAS55959.1"/>
    </source>
</evidence>
<feature type="region of interest" description="Disordered" evidence="1">
    <location>
        <begin position="555"/>
        <end position="577"/>
    </location>
</feature>
<dbReference type="AlphaFoldDB" id="A0A1B6G0J0"/>
<feature type="non-terminal residue" evidence="2">
    <location>
        <position position="1"/>
    </location>
</feature>
<dbReference type="EMBL" id="GECZ01013810">
    <property type="protein sequence ID" value="JAS55959.1"/>
    <property type="molecule type" value="Transcribed_RNA"/>
</dbReference>
<organism evidence="2">
    <name type="scientific">Cuerna arida</name>
    <dbReference type="NCBI Taxonomy" id="1464854"/>
    <lineage>
        <taxon>Eukaryota</taxon>
        <taxon>Metazoa</taxon>
        <taxon>Ecdysozoa</taxon>
        <taxon>Arthropoda</taxon>
        <taxon>Hexapoda</taxon>
        <taxon>Insecta</taxon>
        <taxon>Pterygota</taxon>
        <taxon>Neoptera</taxon>
        <taxon>Paraneoptera</taxon>
        <taxon>Hemiptera</taxon>
        <taxon>Auchenorrhyncha</taxon>
        <taxon>Membracoidea</taxon>
        <taxon>Cicadellidae</taxon>
        <taxon>Cicadellinae</taxon>
        <taxon>Proconiini</taxon>
        <taxon>Cuerna</taxon>
    </lineage>
</organism>
<accession>A0A1B6G0J0</accession>
<feature type="compositionally biased region" description="Basic and acidic residues" evidence="1">
    <location>
        <begin position="739"/>
        <end position="751"/>
    </location>
</feature>
<gene>
    <name evidence="2" type="ORF">g.33900</name>
</gene>
<proteinExistence type="predicted"/>
<feature type="compositionally biased region" description="Polar residues" evidence="1">
    <location>
        <begin position="610"/>
        <end position="635"/>
    </location>
</feature>
<evidence type="ECO:0000256" key="1">
    <source>
        <dbReference type="SAM" id="MobiDB-lite"/>
    </source>
</evidence>
<feature type="region of interest" description="Disordered" evidence="1">
    <location>
        <begin position="589"/>
        <end position="678"/>
    </location>
</feature>
<sequence length="751" mass="86687">GHHAHASTSGPMADLEFPLCEPLEEANEDVFDVESTLQGLELTDEVSDIPHWLQHVESPFNWMPKRFSDVPSKEVISKATERIEMDEGFEATFPFQKFVRIMTLVYEFICQGEEGKAWEQLTLCDQLIEDEKDKDVVTYDKLRTALTHTVQATRAHLLLHAGKMTEAKQIADSIQPISSLPNNDQAAIQAVKARFYYLYRNQGTRLAVQCAKMALTLDPDEPLWQVLTAESIRRLRKFLPSTDQVSEEEVSLLERAVSKQRNARHLVLLAQAHRESADAMFKQHRSDPDLFHSQVFLNISEMQAKAFELYKEALSLRPDDEVVNRLCGYGLLKLPAFKSDYRLAEHCLQRALELSPNNPTTIHSLGLYYYKGLMEYEKAALFCEKAGKLGNFPASLDMLRMKHLVYGANYDPKFDFRKLLQQYGDDETKRHEVLCQMGSYFLFFERNLIKALKYFKILIKEQAELTIMTSHKCTFLNMARKINLFQCIVNEGTLLLQGEIEASKEEENSLNDLKTFLDELKVSNPQLFNVPVNKDLVDDLHKVSDDIKQTYLRKKERRDSLKEKRRNSSRRGSLEDNFAMIRCQSEGGADFRRKSSGNINDNLMARRFRNPNNTSYKQKNLEKLTSSTLFGTEKSSNIRKKQEFHKLQGYHRDNFRHRSSGASSDVSEGYGSPNSPKYKQHFLEMCQISKPISESSHETWKKSRDRLGSDAIHSNGYQTGNNWGQSKRHQSWNSSSEKPIIENWRRKDENN</sequence>
<protein>
    <submittedName>
        <fullName evidence="2">Uncharacterized protein</fullName>
    </submittedName>
</protein>
<dbReference type="InterPro" id="IPR011990">
    <property type="entry name" value="TPR-like_helical_dom_sf"/>
</dbReference>
<feature type="compositionally biased region" description="Polar residues" evidence="1">
    <location>
        <begin position="660"/>
        <end position="677"/>
    </location>
</feature>
<name>A0A1B6G0J0_9HEMI</name>
<dbReference type="SUPFAM" id="SSF81901">
    <property type="entry name" value="HCP-like"/>
    <property type="match status" value="1"/>
</dbReference>
<reference evidence="2" key="1">
    <citation type="submission" date="2015-11" db="EMBL/GenBank/DDBJ databases">
        <title>De novo transcriptome assembly of four potential Pierce s Disease insect vectors from Arizona vineyards.</title>
        <authorList>
            <person name="Tassone E.E."/>
        </authorList>
    </citation>
    <scope>NUCLEOTIDE SEQUENCE</scope>
</reference>
<dbReference type="Gene3D" id="1.25.40.10">
    <property type="entry name" value="Tetratricopeptide repeat domain"/>
    <property type="match status" value="2"/>
</dbReference>